<dbReference type="Proteomes" id="UP001497392">
    <property type="component" value="Unassembled WGS sequence"/>
</dbReference>
<accession>A0ABP1G1A6</accession>
<reference evidence="2 3" key="1">
    <citation type="submission" date="2024-06" db="EMBL/GenBank/DDBJ databases">
        <authorList>
            <person name="Kraege A."/>
            <person name="Thomma B."/>
        </authorList>
    </citation>
    <scope>NUCLEOTIDE SEQUENCE [LARGE SCALE GENOMIC DNA]</scope>
</reference>
<keyword evidence="3" id="KW-1185">Reference proteome</keyword>
<sequence>MVARDLCRFLLVGALLSVLGAATADVQPLQCVNGQELQQDGIFWSCQNFGTVLVRQNTTYYLTVDAASATYQQFDINITLTSLIGDADLIVGTPGATSNLASTRNVGQDIVFVYRTELAAGQYTIMVLGYALESQYELTVDLVETQRQLRPAAALALGQMMVTCCATDEDACTALKMGFPELQSEDPDMNPDFCAMHGNVCSRRVACIACNQHLAL</sequence>
<name>A0ABP1G1A6_9CHLO</name>
<protein>
    <submittedName>
        <fullName evidence="2">G6885 protein</fullName>
    </submittedName>
</protein>
<evidence type="ECO:0000313" key="3">
    <source>
        <dbReference type="Proteomes" id="UP001497392"/>
    </source>
</evidence>
<feature type="chain" id="PRO_5046456746" evidence="1">
    <location>
        <begin position="25"/>
        <end position="216"/>
    </location>
</feature>
<dbReference type="Gene3D" id="2.60.120.380">
    <property type="match status" value="1"/>
</dbReference>
<comment type="caution">
    <text evidence="2">The sequence shown here is derived from an EMBL/GenBank/DDBJ whole genome shotgun (WGS) entry which is preliminary data.</text>
</comment>
<evidence type="ECO:0000313" key="2">
    <source>
        <dbReference type="EMBL" id="CAL5224233.1"/>
    </source>
</evidence>
<proteinExistence type="predicted"/>
<feature type="signal peptide" evidence="1">
    <location>
        <begin position="1"/>
        <end position="24"/>
    </location>
</feature>
<gene>
    <name evidence="2" type="primary">g6885</name>
    <name evidence="2" type="ORF">VP750_LOCUS5892</name>
</gene>
<keyword evidence="1" id="KW-0732">Signal</keyword>
<dbReference type="EMBL" id="CAXHTA020000010">
    <property type="protein sequence ID" value="CAL5224233.1"/>
    <property type="molecule type" value="Genomic_DNA"/>
</dbReference>
<organism evidence="2 3">
    <name type="scientific">Coccomyxa viridis</name>
    <dbReference type="NCBI Taxonomy" id="1274662"/>
    <lineage>
        <taxon>Eukaryota</taxon>
        <taxon>Viridiplantae</taxon>
        <taxon>Chlorophyta</taxon>
        <taxon>core chlorophytes</taxon>
        <taxon>Trebouxiophyceae</taxon>
        <taxon>Trebouxiophyceae incertae sedis</taxon>
        <taxon>Coccomyxaceae</taxon>
        <taxon>Coccomyxa</taxon>
    </lineage>
</organism>
<evidence type="ECO:0000256" key="1">
    <source>
        <dbReference type="SAM" id="SignalP"/>
    </source>
</evidence>